<gene>
    <name evidence="7" type="primary">Cni-cpx-2</name>
    <name evidence="7" type="synonym">Cnig_chr_X.g25614</name>
    <name evidence="7" type="ORF">B9Z55_025614</name>
</gene>
<dbReference type="SUPFAM" id="SSF58038">
    <property type="entry name" value="SNARE fusion complex"/>
    <property type="match status" value="1"/>
</dbReference>
<keyword evidence="3" id="KW-0268">Exocytosis</keyword>
<feature type="region of interest" description="Disordered" evidence="6">
    <location>
        <begin position="16"/>
        <end position="77"/>
    </location>
</feature>
<evidence type="ECO:0000256" key="5">
    <source>
        <dbReference type="ARBA" id="ARBA00037297"/>
    </source>
</evidence>
<accession>A0A2G5SZ35</accession>
<dbReference type="InterPro" id="IPR008849">
    <property type="entry name" value="Synaphin"/>
</dbReference>
<evidence type="ECO:0000313" key="7">
    <source>
        <dbReference type="EMBL" id="PIC20395.1"/>
    </source>
</evidence>
<dbReference type="PANTHER" id="PTHR16705">
    <property type="entry name" value="COMPLEXIN"/>
    <property type="match status" value="1"/>
</dbReference>
<comment type="caution">
    <text evidence="7">The sequence shown here is derived from an EMBL/GenBank/DDBJ whole genome shotgun (WGS) entry which is preliminary data.</text>
</comment>
<dbReference type="GO" id="GO:0046928">
    <property type="term" value="P:regulation of neurotransmitter secretion"/>
    <property type="evidence" value="ECO:0007669"/>
    <property type="project" value="TreeGrafter"/>
</dbReference>
<comment type="function">
    <text evidence="5">Positively regulates a late step in synaptic vesicle exocytosis.</text>
</comment>
<proteinExistence type="inferred from homology"/>
<dbReference type="GO" id="GO:0031201">
    <property type="term" value="C:SNARE complex"/>
    <property type="evidence" value="ECO:0007669"/>
    <property type="project" value="TreeGrafter"/>
</dbReference>
<organism evidence="7 8">
    <name type="scientific">Caenorhabditis nigoni</name>
    <dbReference type="NCBI Taxonomy" id="1611254"/>
    <lineage>
        <taxon>Eukaryota</taxon>
        <taxon>Metazoa</taxon>
        <taxon>Ecdysozoa</taxon>
        <taxon>Nematoda</taxon>
        <taxon>Chromadorea</taxon>
        <taxon>Rhabditida</taxon>
        <taxon>Rhabditina</taxon>
        <taxon>Rhabditomorpha</taxon>
        <taxon>Rhabditoidea</taxon>
        <taxon>Rhabditidae</taxon>
        <taxon>Peloderinae</taxon>
        <taxon>Caenorhabditis</taxon>
    </lineage>
</organism>
<dbReference type="Gene3D" id="1.20.5.580">
    <property type="entry name" value="Single Helix bin"/>
    <property type="match status" value="1"/>
</dbReference>
<dbReference type="GO" id="GO:0043195">
    <property type="term" value="C:terminal bouton"/>
    <property type="evidence" value="ECO:0007669"/>
    <property type="project" value="TreeGrafter"/>
</dbReference>
<protein>
    <submittedName>
        <fullName evidence="7">Uncharacterized protein</fullName>
    </submittedName>
</protein>
<dbReference type="PANTHER" id="PTHR16705:SF4">
    <property type="entry name" value="COMPLEXIN"/>
    <property type="match status" value="1"/>
</dbReference>
<reference evidence="8" key="1">
    <citation type="submission" date="2017-10" db="EMBL/GenBank/DDBJ databases">
        <title>Rapid genome shrinkage in a self-fertile nematode reveals novel sperm competition proteins.</title>
        <authorList>
            <person name="Yin D."/>
            <person name="Schwarz E.M."/>
            <person name="Thomas C.G."/>
            <person name="Felde R.L."/>
            <person name="Korf I.F."/>
            <person name="Cutter A.D."/>
            <person name="Schartner C.M."/>
            <person name="Ralston E.J."/>
            <person name="Meyer B.J."/>
            <person name="Haag E.S."/>
        </authorList>
    </citation>
    <scope>NUCLEOTIDE SEQUENCE [LARGE SCALE GENOMIC DNA]</scope>
    <source>
        <strain evidence="8">JU1422</strain>
    </source>
</reference>
<dbReference type="Proteomes" id="UP000230233">
    <property type="component" value="Chromosome X"/>
</dbReference>
<dbReference type="EMBL" id="PDUG01000006">
    <property type="protein sequence ID" value="PIC20395.1"/>
    <property type="molecule type" value="Genomic_DNA"/>
</dbReference>
<evidence type="ECO:0000256" key="1">
    <source>
        <dbReference type="ARBA" id="ARBA00005396"/>
    </source>
</evidence>
<keyword evidence="4" id="KW-0532">Neurotransmitter transport</keyword>
<name>A0A2G5SZ35_9PELO</name>
<evidence type="ECO:0000256" key="3">
    <source>
        <dbReference type="ARBA" id="ARBA00022483"/>
    </source>
</evidence>
<feature type="compositionally biased region" description="Basic and acidic residues" evidence="6">
    <location>
        <begin position="40"/>
        <end position="61"/>
    </location>
</feature>
<keyword evidence="8" id="KW-1185">Reference proteome</keyword>
<dbReference type="CDD" id="cd22808">
    <property type="entry name" value="Complexin_NTD_CPLX_I_II"/>
    <property type="match status" value="1"/>
</dbReference>
<comment type="similarity">
    <text evidence="1">Belongs to the complexin/synaphin family.</text>
</comment>
<evidence type="ECO:0000256" key="6">
    <source>
        <dbReference type="SAM" id="MobiDB-lite"/>
    </source>
</evidence>
<keyword evidence="2" id="KW-0813">Transport</keyword>
<dbReference type="GO" id="GO:0016079">
    <property type="term" value="P:synaptic vesicle exocytosis"/>
    <property type="evidence" value="ECO:0007669"/>
    <property type="project" value="TreeGrafter"/>
</dbReference>
<dbReference type="Pfam" id="PF05835">
    <property type="entry name" value="Synaphin"/>
    <property type="match status" value="1"/>
</dbReference>
<dbReference type="AlphaFoldDB" id="A0A2G5SZ35"/>
<evidence type="ECO:0000256" key="2">
    <source>
        <dbReference type="ARBA" id="ARBA00022448"/>
    </source>
</evidence>
<dbReference type="OrthoDB" id="6229630at2759"/>
<sequence>MTTKLWMISKTMSTENSFDRLTGEPIEPEMEDPEVVAARQEQEKRRKDKHRRMEADRERMRQQIRNKYNLKKKDEAREQEIAGRIAGNRKTPEQVALETLHAEEDEINNIINVQERLKTPNLILIRSGLMTAINDTYEKAKNTVASACTTVKNVVSLWKT</sequence>
<dbReference type="STRING" id="1611254.A0A2G5SZ35"/>
<dbReference type="GO" id="GO:0019905">
    <property type="term" value="F:syntaxin binding"/>
    <property type="evidence" value="ECO:0007669"/>
    <property type="project" value="InterPro"/>
</dbReference>
<evidence type="ECO:0000256" key="4">
    <source>
        <dbReference type="ARBA" id="ARBA00022775"/>
    </source>
</evidence>
<evidence type="ECO:0000313" key="8">
    <source>
        <dbReference type="Proteomes" id="UP000230233"/>
    </source>
</evidence>